<gene>
    <name evidence="3" type="ORF">Lalb_Chr03g0035681</name>
</gene>
<evidence type="ECO:0000256" key="1">
    <source>
        <dbReference type="SAM" id="MobiDB-lite"/>
    </source>
</evidence>
<keyword evidence="3" id="KW-0808">Transferase</keyword>
<dbReference type="PANTHER" id="PTHR31595">
    <property type="entry name" value="LONG-CHAIN-ALCOHOL O-FATTY-ACYLTRANSFERASE 3-RELATED"/>
    <property type="match status" value="1"/>
</dbReference>
<dbReference type="Proteomes" id="UP000447434">
    <property type="component" value="Chromosome 3"/>
</dbReference>
<dbReference type="PANTHER" id="PTHR31595:SF77">
    <property type="entry name" value="ACYL-COA--STEROL O-ACYLTRANSFERASE 1-LIKE"/>
    <property type="match status" value="1"/>
</dbReference>
<dbReference type="GO" id="GO:0008374">
    <property type="term" value="F:O-acyltransferase activity"/>
    <property type="evidence" value="ECO:0007669"/>
    <property type="project" value="InterPro"/>
</dbReference>
<proteinExistence type="predicted"/>
<evidence type="ECO:0000313" key="3">
    <source>
        <dbReference type="EMBL" id="KAE9617467.1"/>
    </source>
</evidence>
<evidence type="ECO:0000313" key="4">
    <source>
        <dbReference type="Proteomes" id="UP000447434"/>
    </source>
</evidence>
<protein>
    <submittedName>
        <fullName evidence="3">Putative long-chain-alcohol O-fatty-acyltransferase</fullName>
    </submittedName>
</protein>
<feature type="region of interest" description="Disordered" evidence="1">
    <location>
        <begin position="1"/>
        <end position="21"/>
    </location>
</feature>
<dbReference type="OrthoDB" id="1077582at2759"/>
<comment type="caution">
    <text evidence="3">The sequence shown here is derived from an EMBL/GenBank/DDBJ whole genome shotgun (WGS) entry which is preliminary data.</text>
</comment>
<keyword evidence="2" id="KW-1133">Transmembrane helix</keyword>
<keyword evidence="3" id="KW-0012">Acyltransferase</keyword>
<reference evidence="4" key="1">
    <citation type="journal article" date="2020" name="Nat. Commun.">
        <title>Genome sequence of the cluster root forming white lupin.</title>
        <authorList>
            <person name="Hufnagel B."/>
            <person name="Marques A."/>
            <person name="Soriano A."/>
            <person name="Marques L."/>
            <person name="Divol F."/>
            <person name="Doumas P."/>
            <person name="Sallet E."/>
            <person name="Mancinotti D."/>
            <person name="Carrere S."/>
            <person name="Marande W."/>
            <person name="Arribat S."/>
            <person name="Keller J."/>
            <person name="Huneau C."/>
            <person name="Blein T."/>
            <person name="Aime D."/>
            <person name="Laguerre M."/>
            <person name="Taylor J."/>
            <person name="Schubert V."/>
            <person name="Nelson M."/>
            <person name="Geu-Flores F."/>
            <person name="Crespi M."/>
            <person name="Gallardo-Guerrero K."/>
            <person name="Delaux P.-M."/>
            <person name="Salse J."/>
            <person name="Berges H."/>
            <person name="Guyot R."/>
            <person name="Gouzy J."/>
            <person name="Peret B."/>
        </authorList>
    </citation>
    <scope>NUCLEOTIDE SEQUENCE [LARGE SCALE GENOMIC DNA]</scope>
    <source>
        <strain evidence="4">cv. Amiga</strain>
    </source>
</reference>
<keyword evidence="4" id="KW-1185">Reference proteome</keyword>
<feature type="compositionally biased region" description="Polar residues" evidence="1">
    <location>
        <begin position="1"/>
        <end position="19"/>
    </location>
</feature>
<feature type="transmembrane region" description="Helical" evidence="2">
    <location>
        <begin position="56"/>
        <end position="77"/>
    </location>
</feature>
<dbReference type="InterPro" id="IPR044851">
    <property type="entry name" value="Wax_synthase"/>
</dbReference>
<dbReference type="AlphaFoldDB" id="A0A6A4QV07"/>
<accession>A0A6A4QV07</accession>
<name>A0A6A4QV07_LUPAL</name>
<keyword evidence="2" id="KW-0472">Membrane</keyword>
<keyword evidence="2" id="KW-0812">Transmembrane</keyword>
<dbReference type="GO" id="GO:0006629">
    <property type="term" value="P:lipid metabolic process"/>
    <property type="evidence" value="ECO:0007669"/>
    <property type="project" value="InterPro"/>
</dbReference>
<dbReference type="EMBL" id="WOCE01000003">
    <property type="protein sequence ID" value="KAE9617467.1"/>
    <property type="molecule type" value="Genomic_DNA"/>
</dbReference>
<sequence length="96" mass="11090">MKMNNQMIPTDSENSSPKAMNNGHKSLLNYTIKAVAFIAVIKAHNYNKDYNMHNNMILYTFYSMHLYMILDIILAMVKVLARTLLGVELEPHFNEP</sequence>
<organism evidence="3 4">
    <name type="scientific">Lupinus albus</name>
    <name type="common">White lupine</name>
    <name type="synonym">Lupinus termis</name>
    <dbReference type="NCBI Taxonomy" id="3870"/>
    <lineage>
        <taxon>Eukaryota</taxon>
        <taxon>Viridiplantae</taxon>
        <taxon>Streptophyta</taxon>
        <taxon>Embryophyta</taxon>
        <taxon>Tracheophyta</taxon>
        <taxon>Spermatophyta</taxon>
        <taxon>Magnoliopsida</taxon>
        <taxon>eudicotyledons</taxon>
        <taxon>Gunneridae</taxon>
        <taxon>Pentapetalae</taxon>
        <taxon>rosids</taxon>
        <taxon>fabids</taxon>
        <taxon>Fabales</taxon>
        <taxon>Fabaceae</taxon>
        <taxon>Papilionoideae</taxon>
        <taxon>50 kb inversion clade</taxon>
        <taxon>genistoids sensu lato</taxon>
        <taxon>core genistoids</taxon>
        <taxon>Genisteae</taxon>
        <taxon>Lupinus</taxon>
    </lineage>
</organism>
<evidence type="ECO:0000256" key="2">
    <source>
        <dbReference type="SAM" id="Phobius"/>
    </source>
</evidence>